<dbReference type="RefSeq" id="WP_145235307.1">
    <property type="nucleotide sequence ID" value="NZ_VNFF01000005.1"/>
</dbReference>
<dbReference type="InterPro" id="IPR036388">
    <property type="entry name" value="WH-like_DNA-bd_sf"/>
</dbReference>
<comment type="caution">
    <text evidence="2">The sequence shown here is derived from an EMBL/GenBank/DDBJ whole genome shotgun (WGS) entry which is preliminary data.</text>
</comment>
<organism evidence="2 3">
    <name type="scientific">Pseudoalteromonas neustonica</name>
    <dbReference type="NCBI Taxonomy" id="1840331"/>
    <lineage>
        <taxon>Bacteria</taxon>
        <taxon>Pseudomonadati</taxon>
        <taxon>Pseudomonadota</taxon>
        <taxon>Gammaproteobacteria</taxon>
        <taxon>Alteromonadales</taxon>
        <taxon>Pseudoalteromonadaceae</taxon>
        <taxon>Pseudoalteromonas</taxon>
    </lineage>
</organism>
<dbReference type="InterPro" id="IPR053812">
    <property type="entry name" value="HTH_Sigma70_ECF-like"/>
</dbReference>
<gene>
    <name evidence="2" type="ORF">FQP85_06515</name>
</gene>
<dbReference type="InterPro" id="IPR014284">
    <property type="entry name" value="RNA_pol_sigma-70_dom"/>
</dbReference>
<dbReference type="Proteomes" id="UP000317938">
    <property type="component" value="Unassembled WGS sequence"/>
</dbReference>
<protein>
    <submittedName>
        <fullName evidence="2">Sigma-70 family RNA polymerase sigma factor</fullName>
    </submittedName>
</protein>
<dbReference type="EMBL" id="VNFF01000005">
    <property type="protein sequence ID" value="TVU84622.1"/>
    <property type="molecule type" value="Genomic_DNA"/>
</dbReference>
<dbReference type="Pfam" id="PF07638">
    <property type="entry name" value="Sigma70_ECF"/>
    <property type="match status" value="1"/>
</dbReference>
<feature type="domain" description="RNA polymerase sigma-70 ECF-like HTH" evidence="1">
    <location>
        <begin position="5"/>
        <end position="184"/>
    </location>
</feature>
<accession>A0ABY3FGU4</accession>
<dbReference type="NCBIfam" id="TIGR02937">
    <property type="entry name" value="sigma70-ECF"/>
    <property type="match status" value="1"/>
</dbReference>
<sequence length="189" mass="22054">MQASLEDLINGWQNGCPQSADELKARLYYHLKQVCHVHLEGYRNEIDSTYVLQHLPHTGSLLHQSLIELIPPQQSINHQTQFNTYLSVFIRNILRDEIRKFQTLKRTPNAEKIQQQNDQLKHQEDFLALDSALNHLEKNHPQKAQIFSQHYFLGLDTKVLAKQFKVSLATIYRELDAAKAFIKVRIQTN</sequence>
<dbReference type="Gene3D" id="1.10.10.10">
    <property type="entry name" value="Winged helix-like DNA-binding domain superfamily/Winged helix DNA-binding domain"/>
    <property type="match status" value="1"/>
</dbReference>
<name>A0ABY3FGU4_9GAMM</name>
<evidence type="ECO:0000313" key="2">
    <source>
        <dbReference type="EMBL" id="TVU84622.1"/>
    </source>
</evidence>
<evidence type="ECO:0000313" key="3">
    <source>
        <dbReference type="Proteomes" id="UP000317938"/>
    </source>
</evidence>
<proteinExistence type="predicted"/>
<keyword evidence="3" id="KW-1185">Reference proteome</keyword>
<reference evidence="2 3" key="1">
    <citation type="submission" date="2019-07" db="EMBL/GenBank/DDBJ databases">
        <title>Diversity of Bacteria from Kongsfjorden, Arctic.</title>
        <authorList>
            <person name="Yu Y."/>
        </authorList>
    </citation>
    <scope>NUCLEOTIDE SEQUENCE [LARGE SCALE GENOMIC DNA]</scope>
    <source>
        <strain evidence="2 3">SM1927</strain>
    </source>
</reference>
<evidence type="ECO:0000259" key="1">
    <source>
        <dbReference type="Pfam" id="PF07638"/>
    </source>
</evidence>